<reference evidence="6" key="1">
    <citation type="submission" date="2014-12" db="EMBL/GenBank/DDBJ databases">
        <authorList>
            <person name="Jaenicke S."/>
        </authorList>
    </citation>
    <scope>NUCLEOTIDE SEQUENCE [LARGE SCALE GENOMIC DNA]</scope>
    <source>
        <strain evidence="6">CBS1600</strain>
    </source>
</reference>
<dbReference type="AlphaFoldDB" id="A0A0H5BY99"/>
<dbReference type="Proteomes" id="UP000094389">
    <property type="component" value="Unassembled WGS sequence"/>
</dbReference>
<dbReference type="EMBL" id="KV453925">
    <property type="protein sequence ID" value="ODV75727.1"/>
    <property type="molecule type" value="Genomic_DNA"/>
</dbReference>
<dbReference type="CDD" id="cd00067">
    <property type="entry name" value="GAL4"/>
    <property type="match status" value="1"/>
</dbReference>
<evidence type="ECO:0000256" key="1">
    <source>
        <dbReference type="ARBA" id="ARBA00023015"/>
    </source>
</evidence>
<dbReference type="GO" id="GO:0003677">
    <property type="term" value="F:DNA binding"/>
    <property type="evidence" value="ECO:0007669"/>
    <property type="project" value="UniProtKB-KW"/>
</dbReference>
<dbReference type="SUPFAM" id="SSF57701">
    <property type="entry name" value="Zn2/Cys6 DNA-binding domain"/>
    <property type="match status" value="1"/>
</dbReference>
<proteinExistence type="predicted"/>
<dbReference type="InterPro" id="IPR050675">
    <property type="entry name" value="OAF3"/>
</dbReference>
<dbReference type="Pfam" id="PF11951">
    <property type="entry name" value="Fungal_trans_2"/>
    <property type="match status" value="1"/>
</dbReference>
<evidence type="ECO:0000259" key="5">
    <source>
        <dbReference type="PROSITE" id="PS50048"/>
    </source>
</evidence>
<name>A0A0H5BY99_CYBJN</name>
<dbReference type="SMART" id="SM00066">
    <property type="entry name" value="GAL4"/>
    <property type="match status" value="1"/>
</dbReference>
<dbReference type="RefSeq" id="XP_020072766.1">
    <property type="nucleotide sequence ID" value="XM_020217574.1"/>
</dbReference>
<accession>A0A0H5BY99</accession>
<keyword evidence="2" id="KW-0238">DNA-binding</keyword>
<dbReference type="GO" id="GO:0008270">
    <property type="term" value="F:zinc ion binding"/>
    <property type="evidence" value="ECO:0007669"/>
    <property type="project" value="InterPro"/>
</dbReference>
<evidence type="ECO:0000313" key="6">
    <source>
        <dbReference type="EMBL" id="CEP20448.1"/>
    </source>
</evidence>
<keyword evidence="4" id="KW-0539">Nucleus</keyword>
<evidence type="ECO:0000313" key="7">
    <source>
        <dbReference type="EMBL" id="ODV75727.1"/>
    </source>
</evidence>
<sequence>MASKSTSNRFSGCGTCRRRKVKCSNERPICSRCAKAGVDCEGFDIKLSWNDPVKYDKFGNVIHSKRKSGCSDSISRRHIPRTPFRRPYRSFEEMDNDLGLLGMLVSSTVIDGRTILRGPFGLFHSKPTCELAPIDSPSGFTPLINRATEYYGDGAAGDFASDNPRDLAATDLESIALTTAERIIERVHDDEMERHLSFVQTCGRNDSIHISSLFNDLIAYYKDTLSTKMLTVGFKTNPWTTLFLPKALLCIGGEVTCTETPSSRWSLLYAILSISCFRLQSECKKNSSEMSFFLNLGVRFRLKASTYLRDVLDNLEKEKYKDVICALLSMSSIDVVWGIMADCQYHIGICEDLAFQRYQNRPRLSKKALVLSRVITFMKYISDSTNTESTNGYNNCSVDANFAKNFLSKVEEGEVYQESLNERGLVEFVRTEGSFTQSEPQFLQIATDGDNINFTFETLYALPNSFNYLFQTVVRLYKIKQFLDNNKRNGRTATDDLEQQFKLKCMELEERLLNWKMEWKLVDYQGICSNEDQESLPFISPLHACVFHSIMSRYTSLLIYYFKIIRNYSDIHLQSYCESTYRHLEKMAELRRSHNISLLSTSWPAFIAGCSCLDVNLQTKFKAWFEDLSNIGMGSYWGTRKIIFEVWRRRKAGEKNDDWMSVHREWETGLMLS</sequence>
<protein>
    <recommendedName>
        <fullName evidence="5">Zn(2)-C6 fungal-type domain-containing protein</fullName>
    </recommendedName>
</protein>
<evidence type="ECO:0000256" key="2">
    <source>
        <dbReference type="ARBA" id="ARBA00023125"/>
    </source>
</evidence>
<evidence type="ECO:0000313" key="9">
    <source>
        <dbReference type="Proteomes" id="UP000094389"/>
    </source>
</evidence>
<accession>A0A1E4S864</accession>
<evidence type="ECO:0000256" key="3">
    <source>
        <dbReference type="ARBA" id="ARBA00023163"/>
    </source>
</evidence>
<keyword evidence="9" id="KW-1185">Reference proteome</keyword>
<dbReference type="InterPro" id="IPR021858">
    <property type="entry name" value="Fun_TF"/>
</dbReference>
<reference evidence="8" key="2">
    <citation type="journal article" date="2015" name="J. Biotechnol.">
        <title>The structure of the Cyberlindnera jadinii genome and its relation to Candida utilis analyzed by the occurrence of single nucleotide polymorphisms.</title>
        <authorList>
            <person name="Rupp O."/>
            <person name="Brinkrolf K."/>
            <person name="Buerth C."/>
            <person name="Kunigo M."/>
            <person name="Schneider J."/>
            <person name="Jaenicke S."/>
            <person name="Goesmann A."/>
            <person name="Puehler A."/>
            <person name="Jaeger K.-E."/>
            <person name="Ernst J.F."/>
        </authorList>
    </citation>
    <scope>NUCLEOTIDE SEQUENCE [LARGE SCALE GENOMIC DNA]</scope>
    <source>
        <strain evidence="8">ATCC 18201 / CBS 1600 / BCRC 20928 / JCM 3617 / NBRC 0987 / NRRL Y-1542</strain>
    </source>
</reference>
<evidence type="ECO:0000256" key="4">
    <source>
        <dbReference type="ARBA" id="ARBA00023242"/>
    </source>
</evidence>
<dbReference type="OMA" id="ARQIMFE"/>
<dbReference type="PROSITE" id="PS00463">
    <property type="entry name" value="ZN2_CY6_FUNGAL_1"/>
    <property type="match status" value="1"/>
</dbReference>
<dbReference type="Proteomes" id="UP000038830">
    <property type="component" value="Unassembled WGS sequence"/>
</dbReference>
<dbReference type="EMBL" id="CDQK01000001">
    <property type="protein sequence ID" value="CEP20448.1"/>
    <property type="molecule type" value="Genomic_DNA"/>
</dbReference>
<organism evidence="6 8">
    <name type="scientific">Cyberlindnera jadinii (strain ATCC 18201 / CBS 1600 / BCRC 20928 / JCM 3617 / NBRC 0987 / NRRL Y-1542)</name>
    <name type="common">Torula yeast</name>
    <name type="synonym">Candida utilis</name>
    <dbReference type="NCBI Taxonomy" id="983966"/>
    <lineage>
        <taxon>Eukaryota</taxon>
        <taxon>Fungi</taxon>
        <taxon>Dikarya</taxon>
        <taxon>Ascomycota</taxon>
        <taxon>Saccharomycotina</taxon>
        <taxon>Saccharomycetes</taxon>
        <taxon>Phaffomycetales</taxon>
        <taxon>Phaffomycetaceae</taxon>
        <taxon>Cyberlindnera</taxon>
    </lineage>
</organism>
<keyword evidence="3" id="KW-0804">Transcription</keyword>
<dbReference type="Pfam" id="PF00172">
    <property type="entry name" value="Zn_clus"/>
    <property type="match status" value="1"/>
</dbReference>
<gene>
    <name evidence="6" type="ORF">BN1211_0320</name>
    <name evidence="7" type="ORF">CYBJADRAFT_2107</name>
</gene>
<dbReference type="OrthoDB" id="3477330at2759"/>
<feature type="domain" description="Zn(2)-C6 fungal-type" evidence="5">
    <location>
        <begin position="12"/>
        <end position="40"/>
    </location>
</feature>
<reference evidence="7 9" key="3">
    <citation type="journal article" date="2016" name="Proc. Natl. Acad. Sci. U.S.A.">
        <title>Comparative genomics of biotechnologically important yeasts.</title>
        <authorList>
            <person name="Riley R."/>
            <person name="Haridas S."/>
            <person name="Wolfe K.H."/>
            <person name="Lopes M.R."/>
            <person name="Hittinger C.T."/>
            <person name="Goeker M."/>
            <person name="Salamov A.A."/>
            <person name="Wisecaver J.H."/>
            <person name="Long T.M."/>
            <person name="Calvey C.H."/>
            <person name="Aerts A.L."/>
            <person name="Barry K.W."/>
            <person name="Choi C."/>
            <person name="Clum A."/>
            <person name="Coughlan A.Y."/>
            <person name="Deshpande S."/>
            <person name="Douglass A.P."/>
            <person name="Hanson S.J."/>
            <person name="Klenk H.-P."/>
            <person name="LaButti K.M."/>
            <person name="Lapidus A."/>
            <person name="Lindquist E.A."/>
            <person name="Lipzen A.M."/>
            <person name="Meier-Kolthoff J.P."/>
            <person name="Ohm R.A."/>
            <person name="Otillar R.P."/>
            <person name="Pangilinan J.L."/>
            <person name="Peng Y."/>
            <person name="Rokas A."/>
            <person name="Rosa C.A."/>
            <person name="Scheuner C."/>
            <person name="Sibirny A.A."/>
            <person name="Slot J.C."/>
            <person name="Stielow J.B."/>
            <person name="Sun H."/>
            <person name="Kurtzman C.P."/>
            <person name="Blackwell M."/>
            <person name="Grigoriev I.V."/>
            <person name="Jeffries T.W."/>
        </authorList>
    </citation>
    <scope>NUCLEOTIDE SEQUENCE [LARGE SCALE GENOMIC DNA]</scope>
    <source>
        <strain evidence="9">ATCC 18201 / CBS 1600 / BCRC 20928 / JCM 3617 / NBRC 0987 / NRRL Y-1542</strain>
        <strain evidence="7">NRRL Y-1542</strain>
    </source>
</reference>
<keyword evidence="1" id="KW-0805">Transcription regulation</keyword>
<dbReference type="InterPro" id="IPR036864">
    <property type="entry name" value="Zn2-C6_fun-type_DNA-bd_sf"/>
</dbReference>
<dbReference type="InterPro" id="IPR001138">
    <property type="entry name" value="Zn2Cys6_DnaBD"/>
</dbReference>
<dbReference type="STRING" id="983966.A0A0H5BY99"/>
<evidence type="ECO:0000313" key="8">
    <source>
        <dbReference type="Proteomes" id="UP000038830"/>
    </source>
</evidence>
<dbReference type="GO" id="GO:0000981">
    <property type="term" value="F:DNA-binding transcription factor activity, RNA polymerase II-specific"/>
    <property type="evidence" value="ECO:0007669"/>
    <property type="project" value="InterPro"/>
</dbReference>
<dbReference type="PANTHER" id="PTHR31069">
    <property type="entry name" value="OLEATE-ACTIVATED TRANSCRIPTION FACTOR 1-RELATED"/>
    <property type="match status" value="1"/>
</dbReference>
<dbReference type="PANTHER" id="PTHR31069:SF32">
    <property type="entry name" value="ARGININE METABOLISM REGULATION PROTEIN II"/>
    <property type="match status" value="1"/>
</dbReference>
<dbReference type="GeneID" id="30991970"/>
<dbReference type="Gene3D" id="4.10.240.10">
    <property type="entry name" value="Zn(2)-C6 fungal-type DNA-binding domain"/>
    <property type="match status" value="1"/>
</dbReference>
<dbReference type="PROSITE" id="PS50048">
    <property type="entry name" value="ZN2_CY6_FUNGAL_2"/>
    <property type="match status" value="1"/>
</dbReference>